<reference evidence="3" key="1">
    <citation type="journal article" date="2021" name="J Fungi (Basel)">
        <title>Genomic and Metabolomic Analyses of the Marine Fungus Emericellopsis cladophorae: Insights into Saltwater Adaptability Mechanisms and Its Biosynthetic Potential.</title>
        <authorList>
            <person name="Goncalves M.F.M."/>
            <person name="Hilario S."/>
            <person name="Van de Peer Y."/>
            <person name="Esteves A.C."/>
            <person name="Alves A."/>
        </authorList>
    </citation>
    <scope>NUCLEOTIDE SEQUENCE</scope>
    <source>
        <strain evidence="3">MUM 19.33</strain>
    </source>
</reference>
<dbReference type="SUPFAM" id="SSF56219">
    <property type="entry name" value="DNase I-like"/>
    <property type="match status" value="1"/>
</dbReference>
<dbReference type="Pfam" id="PF21310">
    <property type="entry name" value="OCRL-like_ASH"/>
    <property type="match status" value="1"/>
</dbReference>
<feature type="compositionally biased region" description="Acidic residues" evidence="1">
    <location>
        <begin position="349"/>
        <end position="358"/>
    </location>
</feature>
<dbReference type="GeneID" id="75829018"/>
<dbReference type="Proteomes" id="UP001055219">
    <property type="component" value="Unassembled WGS sequence"/>
</dbReference>
<dbReference type="GO" id="GO:0004439">
    <property type="term" value="F:phosphatidylinositol-4,5-bisphosphate 5-phosphatase activity"/>
    <property type="evidence" value="ECO:0007669"/>
    <property type="project" value="TreeGrafter"/>
</dbReference>
<dbReference type="OrthoDB" id="7862313at2759"/>
<dbReference type="Pfam" id="PF22669">
    <property type="entry name" value="Exo_endo_phos2"/>
    <property type="match status" value="2"/>
</dbReference>
<dbReference type="SMART" id="SM00128">
    <property type="entry name" value="IPPc"/>
    <property type="match status" value="1"/>
</dbReference>
<dbReference type="EMBL" id="JAGIXG020000024">
    <property type="protein sequence ID" value="KAI6781150.1"/>
    <property type="molecule type" value="Genomic_DNA"/>
</dbReference>
<evidence type="ECO:0000256" key="1">
    <source>
        <dbReference type="SAM" id="MobiDB-lite"/>
    </source>
</evidence>
<feature type="compositionally biased region" description="Polar residues" evidence="1">
    <location>
        <begin position="359"/>
        <end position="368"/>
    </location>
</feature>
<sequence length="985" mass="108094">MEEQSDSLTSEPVDLTNAATASPQSLAKAVHARRSEYTRRHQIKVKIGSWNVAACLGTDRDLARWFVDGEGLDQQFATLNLRQHAGTETTGKEAQGDAHDPIRLVGGENVGLYILGLQEVVDLNLTKEYMTRAVYTDNSATQKWQAALEAAMPAGYTLVSVEQMFGLLQLVYASPELAPTIGNVCTRQVGTGIGGWFANKGAVATRLILGETTRMVFVNCHLASGETTANLDRRCADAKQIVAKTQFDPVVQAGVEEDEGEGIGAEDFAFWFGDLNYRLDGLPGEDIRRLLMLHTQGEYDLSKGSKTDPPEGEGVIVMRSSEDDDNTTTTSSSSHSRNQSLESESSLPDPDDFPEDPSQDPTSLQATLDSLLPHDQLRRAIRERKAFYDGWREGPITFPPTYKYDIGSVGLFDSSEKQRAPSWCDRILYRTRRDKEVYEAKNKEEEEAKKKDTEMKLRGIEDDEDVLFTYDPGTDGESPSAEGPEMGYDEYDENEEEPEPDVVTTKDGYEDRIKLDIYTSHQGITSSDHKPVVSLFTLDYDAVVPELKSKVHAEVAKELDRAENEGRPGITVIAESGKGADESAIDYGEIQFLERKLASVTIANTSGVSATFGFVEKPQHGGLEENVSDRWTTTSFAIPDDENAESEALGKSVTLEPGETVLAHVAAYISSVSLLQSLNNGSAKLEDVLVLRVDDGRDHFIPIRASWQPSCLGRSIDELIRVPDGGIRSFIKQWAIEGSIPSDTEQKFSAPQELFKITTAMEDLAERCIADEAMLDEVTVPKAAGWPLEASTWTAPSSTMDELSGRLVTALDTGESLVSSLPVETSSAHKLEALSSILLLFLSSLTDGIIPYHLWLKIETALATLSPARPPDAKQKLLDTLTIAPSHNIAFVFLTTALSRIATELTPPAPASTPVPVRRLSFRKPPTGGNEAATIKGRRAKERRFSEIIAPMICRSTEANAPKDKHTKERERVMIEVCVRAEDAL</sequence>
<accession>A0A9P9Y0K8</accession>
<proteinExistence type="predicted"/>
<feature type="region of interest" description="Disordered" evidence="1">
    <location>
        <begin position="1"/>
        <end position="26"/>
    </location>
</feature>
<dbReference type="Gene3D" id="3.60.10.10">
    <property type="entry name" value="Endonuclease/exonuclease/phosphatase"/>
    <property type="match status" value="1"/>
</dbReference>
<feature type="compositionally biased region" description="Low complexity" evidence="1">
    <location>
        <begin position="327"/>
        <end position="346"/>
    </location>
</feature>
<feature type="domain" description="Inositol polyphosphate-related phosphatase" evidence="2">
    <location>
        <begin position="41"/>
        <end position="544"/>
    </location>
</feature>
<dbReference type="PANTHER" id="PTHR11200:SF300">
    <property type="entry name" value="TYPE II INOSITOL 1,4,5-TRISPHOSPHATE 5-PHOSPHATASE"/>
    <property type="match status" value="1"/>
</dbReference>
<keyword evidence="4" id="KW-1185">Reference proteome</keyword>
<dbReference type="InterPro" id="IPR046985">
    <property type="entry name" value="IP5"/>
</dbReference>
<organism evidence="3 4">
    <name type="scientific">Emericellopsis cladophorae</name>
    <dbReference type="NCBI Taxonomy" id="2686198"/>
    <lineage>
        <taxon>Eukaryota</taxon>
        <taxon>Fungi</taxon>
        <taxon>Dikarya</taxon>
        <taxon>Ascomycota</taxon>
        <taxon>Pezizomycotina</taxon>
        <taxon>Sordariomycetes</taxon>
        <taxon>Hypocreomycetidae</taxon>
        <taxon>Hypocreales</taxon>
        <taxon>Bionectriaceae</taxon>
        <taxon>Emericellopsis</taxon>
    </lineage>
</organism>
<dbReference type="InterPro" id="IPR000300">
    <property type="entry name" value="IPPc"/>
</dbReference>
<feature type="compositionally biased region" description="Basic and acidic residues" evidence="1">
    <location>
        <begin position="300"/>
        <end position="309"/>
    </location>
</feature>
<feature type="region of interest" description="Disordered" evidence="1">
    <location>
        <begin position="467"/>
        <end position="503"/>
    </location>
</feature>
<dbReference type="AlphaFoldDB" id="A0A9P9Y0K8"/>
<name>A0A9P9Y0K8_9HYPO</name>
<dbReference type="InterPro" id="IPR048869">
    <property type="entry name" value="OCRL-1_2_ASH"/>
</dbReference>
<protein>
    <submittedName>
        <fullName evidence="3">Type II inositol 1</fullName>
    </submittedName>
</protein>
<dbReference type="PANTHER" id="PTHR11200">
    <property type="entry name" value="INOSITOL 5-PHOSPHATASE"/>
    <property type="match status" value="1"/>
</dbReference>
<evidence type="ECO:0000259" key="2">
    <source>
        <dbReference type="SMART" id="SM00128"/>
    </source>
</evidence>
<feature type="compositionally biased region" description="Polar residues" evidence="1">
    <location>
        <begin position="1"/>
        <end position="10"/>
    </location>
</feature>
<reference evidence="3" key="2">
    <citation type="submission" date="2022-07" db="EMBL/GenBank/DDBJ databases">
        <authorList>
            <person name="Goncalves M.F.M."/>
            <person name="Hilario S."/>
            <person name="Van De Peer Y."/>
            <person name="Esteves A.C."/>
            <person name="Alves A."/>
        </authorList>
    </citation>
    <scope>NUCLEOTIDE SEQUENCE</scope>
    <source>
        <strain evidence="3">MUM 19.33</strain>
    </source>
</reference>
<dbReference type="InterPro" id="IPR013783">
    <property type="entry name" value="Ig-like_fold"/>
</dbReference>
<gene>
    <name evidence="3" type="ORF">J7T54_002506</name>
</gene>
<feature type="compositionally biased region" description="Acidic residues" evidence="1">
    <location>
        <begin position="487"/>
        <end position="500"/>
    </location>
</feature>
<dbReference type="GO" id="GO:0046856">
    <property type="term" value="P:phosphatidylinositol dephosphorylation"/>
    <property type="evidence" value="ECO:0007669"/>
    <property type="project" value="InterPro"/>
</dbReference>
<dbReference type="RefSeq" id="XP_051362006.1">
    <property type="nucleotide sequence ID" value="XM_051506662.1"/>
</dbReference>
<evidence type="ECO:0000313" key="4">
    <source>
        <dbReference type="Proteomes" id="UP001055219"/>
    </source>
</evidence>
<evidence type="ECO:0000313" key="3">
    <source>
        <dbReference type="EMBL" id="KAI6781150.1"/>
    </source>
</evidence>
<comment type="caution">
    <text evidence="3">The sequence shown here is derived from an EMBL/GenBank/DDBJ whole genome shotgun (WGS) entry which is preliminary data.</text>
</comment>
<feature type="region of interest" description="Disordered" evidence="1">
    <location>
        <begin position="909"/>
        <end position="932"/>
    </location>
</feature>
<dbReference type="Gene3D" id="2.60.40.10">
    <property type="entry name" value="Immunoglobulins"/>
    <property type="match status" value="1"/>
</dbReference>
<dbReference type="InterPro" id="IPR036691">
    <property type="entry name" value="Endo/exonu/phosph_ase_sf"/>
</dbReference>
<feature type="region of interest" description="Disordered" evidence="1">
    <location>
        <begin position="300"/>
        <end position="370"/>
    </location>
</feature>